<evidence type="ECO:0000256" key="4">
    <source>
        <dbReference type="ARBA" id="ARBA00023242"/>
    </source>
</evidence>
<keyword evidence="6" id="KW-0863">Zinc-finger</keyword>
<organism evidence="9 10">
    <name type="scientific">Ancylostoma caninum</name>
    <name type="common">Dog hookworm</name>
    <dbReference type="NCBI Taxonomy" id="29170"/>
    <lineage>
        <taxon>Eukaryota</taxon>
        <taxon>Metazoa</taxon>
        <taxon>Ecdysozoa</taxon>
        <taxon>Nematoda</taxon>
        <taxon>Chromadorea</taxon>
        <taxon>Rhabditida</taxon>
        <taxon>Rhabditina</taxon>
        <taxon>Rhabditomorpha</taxon>
        <taxon>Strongyloidea</taxon>
        <taxon>Ancylostomatidae</taxon>
        <taxon>Ancylostomatinae</taxon>
        <taxon>Ancylostoma</taxon>
    </lineage>
</organism>
<feature type="compositionally biased region" description="Gly residues" evidence="7">
    <location>
        <begin position="419"/>
        <end position="439"/>
    </location>
</feature>
<dbReference type="GO" id="GO:0006383">
    <property type="term" value="P:transcription by RNA polymerase III"/>
    <property type="evidence" value="ECO:0007669"/>
    <property type="project" value="InterPro"/>
</dbReference>
<dbReference type="Pfam" id="PF04438">
    <property type="entry name" value="zf-HIT"/>
    <property type="match status" value="1"/>
</dbReference>
<feature type="region of interest" description="Disordered" evidence="7">
    <location>
        <begin position="391"/>
        <end position="541"/>
    </location>
</feature>
<dbReference type="InterPro" id="IPR057721">
    <property type="entry name" value="BCD1_alpha/beta"/>
</dbReference>
<dbReference type="PANTHER" id="PTHR23082:SF0">
    <property type="entry name" value="GENERAL TRANSCRIPTION FACTOR 3C POLYPEPTIDE 3"/>
    <property type="match status" value="1"/>
</dbReference>
<dbReference type="SMART" id="SM00028">
    <property type="entry name" value="TPR"/>
    <property type="match status" value="5"/>
</dbReference>
<dbReference type="Proteomes" id="UP000252519">
    <property type="component" value="Unassembled WGS sequence"/>
</dbReference>
<feature type="compositionally biased region" description="Polar residues" evidence="7">
    <location>
        <begin position="396"/>
        <end position="406"/>
    </location>
</feature>
<comment type="similarity">
    <text evidence="1">Belongs to the eukaryotic RPB7/RPC8 RNA polymerase subunit family.</text>
</comment>
<name>A0A368FUD1_ANCCA</name>
<feature type="compositionally biased region" description="Basic and acidic residues" evidence="7">
    <location>
        <begin position="15"/>
        <end position="26"/>
    </location>
</feature>
<dbReference type="GO" id="GO:0000428">
    <property type="term" value="C:DNA-directed RNA polymerase complex"/>
    <property type="evidence" value="ECO:0007669"/>
    <property type="project" value="UniProtKB-KW"/>
</dbReference>
<evidence type="ECO:0000259" key="8">
    <source>
        <dbReference type="PROSITE" id="PS51083"/>
    </source>
</evidence>
<keyword evidence="4" id="KW-0539">Nucleus</keyword>
<dbReference type="STRING" id="29170.A0A368FUD1"/>
<dbReference type="Pfam" id="PF25790">
    <property type="entry name" value="BCD1"/>
    <property type="match status" value="1"/>
</dbReference>
<feature type="compositionally biased region" description="Basic and acidic residues" evidence="7">
    <location>
        <begin position="177"/>
        <end position="187"/>
    </location>
</feature>
<proteinExistence type="inferred from homology"/>
<evidence type="ECO:0000313" key="10">
    <source>
        <dbReference type="Proteomes" id="UP000252519"/>
    </source>
</evidence>
<dbReference type="SUPFAM" id="SSF88798">
    <property type="entry name" value="N-terminal, heterodimerisation domain of RBP7 (RpoE)"/>
    <property type="match status" value="1"/>
</dbReference>
<keyword evidence="6" id="KW-0862">Zinc</keyword>
<dbReference type="EMBL" id="JOJR01000704">
    <property type="protein sequence ID" value="RCN35078.1"/>
    <property type="molecule type" value="Genomic_DNA"/>
</dbReference>
<feature type="compositionally biased region" description="Low complexity" evidence="7">
    <location>
        <begin position="166"/>
        <end position="176"/>
    </location>
</feature>
<dbReference type="PROSITE" id="PS50005">
    <property type="entry name" value="TPR"/>
    <property type="match status" value="2"/>
</dbReference>
<dbReference type="SUPFAM" id="SSF50249">
    <property type="entry name" value="Nucleic acid-binding proteins"/>
    <property type="match status" value="1"/>
</dbReference>
<dbReference type="Gene3D" id="1.25.40.10">
    <property type="entry name" value="Tetratricopeptide repeat domain"/>
    <property type="match status" value="3"/>
</dbReference>
<dbReference type="InterPro" id="IPR012340">
    <property type="entry name" value="NA-bd_OB-fold"/>
</dbReference>
<evidence type="ECO:0000256" key="2">
    <source>
        <dbReference type="ARBA" id="ARBA00022478"/>
    </source>
</evidence>
<dbReference type="InterPro" id="IPR005576">
    <property type="entry name" value="Rpb7-like_N"/>
</dbReference>
<dbReference type="Pfam" id="PF03876">
    <property type="entry name" value="SHS2_Rpb7-N"/>
    <property type="match status" value="1"/>
</dbReference>
<dbReference type="SUPFAM" id="SSF48452">
    <property type="entry name" value="TPR-like"/>
    <property type="match status" value="2"/>
</dbReference>
<dbReference type="InterPro" id="IPR013238">
    <property type="entry name" value="RNA_pol_III_Rbc25"/>
</dbReference>
<dbReference type="PROSITE" id="PS51083">
    <property type="entry name" value="ZF_HIT"/>
    <property type="match status" value="1"/>
</dbReference>
<evidence type="ECO:0000256" key="5">
    <source>
        <dbReference type="PROSITE-ProRule" id="PRU00339"/>
    </source>
</evidence>
<keyword evidence="3" id="KW-0804">Transcription</keyword>
<evidence type="ECO:0000256" key="1">
    <source>
        <dbReference type="ARBA" id="ARBA00009307"/>
    </source>
</evidence>
<dbReference type="SUPFAM" id="SSF144232">
    <property type="entry name" value="HIT/MYND zinc finger-like"/>
    <property type="match status" value="1"/>
</dbReference>
<comment type="caution">
    <text evidence="9">The sequence shown here is derived from an EMBL/GenBank/DDBJ whole genome shotgun (WGS) entry which is preliminary data.</text>
</comment>
<dbReference type="Gene3D" id="3.30.60.190">
    <property type="match status" value="1"/>
</dbReference>
<evidence type="ECO:0000256" key="7">
    <source>
        <dbReference type="SAM" id="MobiDB-lite"/>
    </source>
</evidence>
<evidence type="ECO:0000256" key="3">
    <source>
        <dbReference type="ARBA" id="ARBA00023163"/>
    </source>
</evidence>
<keyword evidence="5" id="KW-0802">TPR repeat</keyword>
<feature type="region of interest" description="Disordered" evidence="7">
    <location>
        <begin position="692"/>
        <end position="720"/>
    </location>
</feature>
<gene>
    <name evidence="9" type="ORF">ANCCAN_19075</name>
</gene>
<feature type="domain" description="HIT-type" evidence="8">
    <location>
        <begin position="94"/>
        <end position="128"/>
    </location>
</feature>
<dbReference type="CDD" id="cd23023">
    <property type="entry name" value="zf-HIT_BCD1"/>
    <property type="match status" value="1"/>
</dbReference>
<keyword evidence="6" id="KW-0479">Metal-binding</keyword>
<keyword evidence="2 9" id="KW-0240">DNA-directed RNA polymerase</keyword>
<dbReference type="InterPro" id="IPR007529">
    <property type="entry name" value="Znf_HIT"/>
</dbReference>
<sequence>MSSDLDLCVNGGDSTTKEDDEARSMEDGEIVDAEDQGFIPLAEVPTANGTADDMTNDLSNSSDDEPPEEILNRVAKKKAEEAAPIVEKIDPKLCAMCQKVPHKYRCPKCDLRTCSMECSKQHKEVKKCDGVRPPFQPVSKLSQFDANKSVQDQHFLHAVQSNIKTSSLTASTPSTSKEQHSEVKFEGETSPSAVENENALGARDDGEENADGIRYKATSMRERYLIQNALRRRIWLSYSDAKEGEDNSRHEQFSDTIFWCVDLNFNKHLEDGSVSTYTYRVQNIPETIRLVTVLRQFLKPRQHGCIVSRSDLDLEKLAPFIEAGIEGVNGFMRVPNYEPERYYLVDLQKDLLHNTRNRLIVDHPKIIITLDTEFITSYCLISEAEAEEIREKQRQSRAMAQSTERGSGSDFPRSDFRGGRGGFRGGRGGQRGGFRGGFHGQNDYGVQRGRRGGSWSRGGGGKRYGDHDDDGGYHKRGRGRRGGGGERGSSHNYRSLDEGFDPFEPFEGPVRLPSSYLGSGGSNCDGRADKPSANNRSNGQDSAMNNWTKCLTSMKPVKICDVGEADVEYAPSFDGTIGGMDVSGVIPASSDVDGDYDQALGRFMRNEIDYDEFMRLTGGQTIEEEMAADGGGESMEDEEDYEYGTADETQTHPVKSEYTPRAGGDLPVHIRNLMQEIVNDELGACRADALPSATPMETDEPSTSQAPAADSTTERERIPRKLSKTMDALLGHANVIYARGNTQEALAVLLEVIRQEPRNAASYRQVSDIYQELGDYQKSLQYGLLAAHLDPRTPAEDWAHWGDESKKLELIEEAAACYGRAIRLDVKNWKYYENRIEMLDLLNLRPLAMRTRLQAAQMINPSQAGVDFEWFHELIKTVAQYYITINDEDRAILALEAFVLRSKEFGRTADNQHETLIGRHFIFFGLFVTALVFSRRHRIVVNELVDVRRQRAFSLGMWMAKSKFTEAAKSIFALCDGISVTNKSDGKPAMSISLSHGTYSVEPFPPKGDVEFHVDPTFSTITLSRLIVCFIGLGKRELATPLKEILLKRNLSNHADEPYVLEIARAFYNCDAFKTTKVFLESLQEWNNYCDNAEMWFIYGNTAAASYCCYRRQRALCLGMWMAKSKFTEAAKSIFALCDGISVTNKSDGKPAMSISLSHGTYSVEPFPPKGDVEFHVDPTFSTITLSRLIVCFIGLGKRELATPLKEILLKRNLSNHADEPYVLEIARAFYNCDAFKTTKVFLESLQEWNNYCDNAEMWFIYGNTAAALKDIPTAMESFEKVLQVNPGHVDARINLSGLQQKIGQSDRALETLQDYDLDTCTHLPDERLLIRQADVLFDSHKTEQFVRCCRMLLTPHFYEVHRNQETIGRRRSSKTGFFLSSTLRIAAMNAITNTNWEKFVRRLGAAAFNERRSVDDIDPALLHDYCLKLIECLLSAERYQDMLVVCCYAFLQPRINRSEKSSTFQNLLYFVAIKAQCWSVAFEYVRWYHMLTNTAHQLTLPNSRDVLFKRIFNAMNYVFVHSQNVCYHRYIMRALSKAPGNPALQAISGNNSLITGTYRHALGEYLRVWNQDKNNPLICLLLALTFIHMSCKKDLSSRHMIGIRGVAFMKLYEKNRKCRQECYYNIARMFHQMSLTPLAIYFYEKVLSEPAPVVYYIDDEGNEVLRPESMYDMRRFAAHNLALIYRTSGNNHLARKIYSKYLVVYGIHVGYALKYLWDMKEYFLWYYFMLIAPEQAGMFVLALLEDTVAVKPHELGKELGSVLRRRINQRLSNKIVPELGLCICVYDLLEVGVTYILPGEGSGHTKVKFRLVVFRPFVDEVIQARVVSSNSHGLTLSVEFFEDIIIPAERLPEPHVFEQSEQVWYWEYPAEDGQPPARLYMDPGKTVRFRVVENIFRDVKPNLTPEEAQKEKSYEIIGTMAETGLGCVAWWSQTVEDGGEEGEDMEEE</sequence>
<dbReference type="CDD" id="cd04330">
    <property type="entry name" value="RNAP_III_Rpc25_N"/>
    <property type="match status" value="1"/>
</dbReference>
<dbReference type="Pfam" id="PF14559">
    <property type="entry name" value="TPR_19"/>
    <property type="match status" value="1"/>
</dbReference>
<dbReference type="Gene3D" id="3.30.1490.120">
    <property type="entry name" value="RNA polymerase Rpb7-like, N-terminal domain"/>
    <property type="match status" value="1"/>
</dbReference>
<dbReference type="InterPro" id="IPR019734">
    <property type="entry name" value="TPR_rpt"/>
</dbReference>
<dbReference type="GO" id="GO:0000127">
    <property type="term" value="C:transcription factor TFIIIC complex"/>
    <property type="evidence" value="ECO:0007669"/>
    <property type="project" value="TreeGrafter"/>
</dbReference>
<feature type="region of interest" description="Disordered" evidence="7">
    <location>
        <begin position="166"/>
        <end position="207"/>
    </location>
</feature>
<keyword evidence="10" id="KW-1185">Reference proteome</keyword>
<dbReference type="PANTHER" id="PTHR23082">
    <property type="entry name" value="TRANSCRIPTION INITIATION FACTOR IIIC TFIIIC , POLYPEPTIDE 3-RELATED"/>
    <property type="match status" value="1"/>
</dbReference>
<feature type="region of interest" description="Disordered" evidence="7">
    <location>
        <begin position="1"/>
        <end position="68"/>
    </location>
</feature>
<dbReference type="InterPro" id="IPR011990">
    <property type="entry name" value="TPR-like_helical_dom_sf"/>
</dbReference>
<dbReference type="Pfam" id="PF08292">
    <property type="entry name" value="RNA_pol_Rbc25"/>
    <property type="match status" value="1"/>
</dbReference>
<dbReference type="Gene3D" id="2.40.50.140">
    <property type="entry name" value="Nucleic acid-binding proteins"/>
    <property type="match status" value="1"/>
</dbReference>
<evidence type="ECO:0000313" key="9">
    <source>
        <dbReference type="EMBL" id="RCN35078.1"/>
    </source>
</evidence>
<protein>
    <submittedName>
        <fullName evidence="9">Putative DNA-directed RNA polymerase</fullName>
    </submittedName>
</protein>
<accession>A0A368FUD1</accession>
<dbReference type="GO" id="GO:0008270">
    <property type="term" value="F:zinc ion binding"/>
    <property type="evidence" value="ECO:0007669"/>
    <property type="project" value="UniProtKB-UniRule"/>
</dbReference>
<dbReference type="OrthoDB" id="10256606at2759"/>
<feature type="repeat" description="TPR" evidence="5">
    <location>
        <begin position="760"/>
        <end position="793"/>
    </location>
</feature>
<feature type="repeat" description="TPR" evidence="5">
    <location>
        <begin position="1256"/>
        <end position="1289"/>
    </location>
</feature>
<reference evidence="9 10" key="1">
    <citation type="submission" date="2014-10" db="EMBL/GenBank/DDBJ databases">
        <title>Draft genome of the hookworm Ancylostoma caninum.</title>
        <authorList>
            <person name="Mitreva M."/>
        </authorList>
    </citation>
    <scope>NUCLEOTIDE SEQUENCE [LARGE SCALE GENOMIC DNA]</scope>
    <source>
        <strain evidence="9 10">Baltimore</strain>
    </source>
</reference>
<evidence type="ECO:0000256" key="6">
    <source>
        <dbReference type="PROSITE-ProRule" id="PRU00453"/>
    </source>
</evidence>
<feature type="compositionally biased region" description="Basic and acidic residues" evidence="7">
    <location>
        <begin position="463"/>
        <end position="473"/>
    </location>
</feature>
<dbReference type="InterPro" id="IPR036898">
    <property type="entry name" value="RNA_pol_Rpb7-like_N_sf"/>
</dbReference>
<dbReference type="InterPro" id="IPR039340">
    <property type="entry name" value="Tfc4/TFIIIC-102/Sfc4"/>
</dbReference>
<feature type="compositionally biased region" description="Polar residues" evidence="7">
    <location>
        <begin position="532"/>
        <end position="541"/>
    </location>
</feature>